<dbReference type="OMA" id="CSRPNKV"/>
<dbReference type="GO" id="GO:0005881">
    <property type="term" value="C:cytoplasmic microtubule"/>
    <property type="evidence" value="ECO:0007669"/>
    <property type="project" value="TreeGrafter"/>
</dbReference>
<dbReference type="InterPro" id="IPR024395">
    <property type="entry name" value="CLASP_N_dom"/>
</dbReference>
<proteinExistence type="inferred from homology"/>
<feature type="repeat" description="HEAT" evidence="7">
    <location>
        <begin position="68"/>
        <end position="106"/>
    </location>
</feature>
<dbReference type="InterPro" id="IPR016024">
    <property type="entry name" value="ARM-type_fold"/>
</dbReference>
<dbReference type="Gene3D" id="1.25.10.10">
    <property type="entry name" value="Leucine-rich Repeat Variant"/>
    <property type="match status" value="1"/>
</dbReference>
<evidence type="ECO:0000256" key="2">
    <source>
        <dbReference type="ARBA" id="ARBA00009549"/>
    </source>
</evidence>
<evidence type="ECO:0000259" key="8">
    <source>
        <dbReference type="Pfam" id="PF12348"/>
    </source>
</evidence>
<dbReference type="SUPFAM" id="SSF48371">
    <property type="entry name" value="ARM repeat"/>
    <property type="match status" value="1"/>
</dbReference>
<evidence type="ECO:0000256" key="3">
    <source>
        <dbReference type="ARBA" id="ARBA00022618"/>
    </source>
</evidence>
<keyword evidence="4" id="KW-0493">Microtubule</keyword>
<keyword evidence="10" id="KW-1185">Reference proteome</keyword>
<reference evidence="9 10" key="1">
    <citation type="submission" date="2014-05" db="EMBL/GenBank/DDBJ databases">
        <title>Draft genome sequence of a rare smut relative, Tilletiaria anomala UBC 951.</title>
        <authorList>
            <consortium name="DOE Joint Genome Institute"/>
            <person name="Toome M."/>
            <person name="Kuo A."/>
            <person name="Henrissat B."/>
            <person name="Lipzen A."/>
            <person name="Tritt A."/>
            <person name="Yoshinaga Y."/>
            <person name="Zane M."/>
            <person name="Barry K."/>
            <person name="Grigoriev I.V."/>
            <person name="Spatafora J.W."/>
            <person name="Aimea M.C."/>
        </authorList>
    </citation>
    <scope>NUCLEOTIDE SEQUENCE [LARGE SCALE GENOMIC DNA]</scope>
    <source>
        <strain evidence="9 10">UBC 951</strain>
    </source>
</reference>
<comment type="similarity">
    <text evidence="2">Belongs to the CLASP family.</text>
</comment>
<dbReference type="GO" id="GO:0051301">
    <property type="term" value="P:cell division"/>
    <property type="evidence" value="ECO:0007669"/>
    <property type="project" value="UniProtKB-KW"/>
</dbReference>
<keyword evidence="6" id="KW-0206">Cytoskeleton</keyword>
<dbReference type="InterPro" id="IPR011989">
    <property type="entry name" value="ARM-like"/>
</dbReference>
<dbReference type="GO" id="GO:0008017">
    <property type="term" value="F:microtubule binding"/>
    <property type="evidence" value="ECO:0007669"/>
    <property type="project" value="TreeGrafter"/>
</dbReference>
<dbReference type="GO" id="GO:0005876">
    <property type="term" value="C:spindle microtubule"/>
    <property type="evidence" value="ECO:0007669"/>
    <property type="project" value="TreeGrafter"/>
</dbReference>
<feature type="domain" description="CLASP N-terminal" evidence="8">
    <location>
        <begin position="2"/>
        <end position="153"/>
    </location>
</feature>
<dbReference type="PROSITE" id="PS50077">
    <property type="entry name" value="HEAT_REPEAT"/>
    <property type="match status" value="1"/>
</dbReference>
<dbReference type="GO" id="GO:0090307">
    <property type="term" value="P:mitotic spindle assembly"/>
    <property type="evidence" value="ECO:0007669"/>
    <property type="project" value="TreeGrafter"/>
</dbReference>
<dbReference type="RefSeq" id="XP_013244465.1">
    <property type="nucleotide sequence ID" value="XM_013389011.1"/>
</dbReference>
<dbReference type="OrthoDB" id="46159at2759"/>
<keyword evidence="6" id="KW-0963">Cytoplasm</keyword>
<dbReference type="Pfam" id="PF12348">
    <property type="entry name" value="CLASP_N"/>
    <property type="match status" value="1"/>
</dbReference>
<evidence type="ECO:0000256" key="6">
    <source>
        <dbReference type="ARBA" id="ARBA00023212"/>
    </source>
</evidence>
<dbReference type="InParanoid" id="A0A066W898"/>
<evidence type="ECO:0000313" key="10">
    <source>
        <dbReference type="Proteomes" id="UP000027361"/>
    </source>
</evidence>
<evidence type="ECO:0000256" key="4">
    <source>
        <dbReference type="ARBA" id="ARBA00022701"/>
    </source>
</evidence>
<feature type="non-terminal residue" evidence="9">
    <location>
        <position position="1"/>
    </location>
</feature>
<dbReference type="PANTHER" id="PTHR21567">
    <property type="entry name" value="CLASP"/>
    <property type="match status" value="1"/>
</dbReference>
<dbReference type="GO" id="GO:1902903">
    <property type="term" value="P:regulation of supramolecular fiber organization"/>
    <property type="evidence" value="ECO:0007669"/>
    <property type="project" value="UniProtKB-ARBA"/>
</dbReference>
<evidence type="ECO:0000256" key="7">
    <source>
        <dbReference type="PROSITE-ProRule" id="PRU00103"/>
    </source>
</evidence>
<evidence type="ECO:0000313" key="9">
    <source>
        <dbReference type="EMBL" id="KDN49951.1"/>
    </source>
</evidence>
<dbReference type="AlphaFoldDB" id="A0A066W898"/>
<dbReference type="GeneID" id="25262364"/>
<dbReference type="HOGENOM" id="CLU_110329_0_0_1"/>
<keyword evidence="3" id="KW-0132">Cell division</keyword>
<dbReference type="GO" id="GO:1990023">
    <property type="term" value="C:mitotic spindle midzone"/>
    <property type="evidence" value="ECO:0007669"/>
    <property type="project" value="TreeGrafter"/>
</dbReference>
<dbReference type="EMBL" id="JMSN01000020">
    <property type="protein sequence ID" value="KDN49951.1"/>
    <property type="molecule type" value="Genomic_DNA"/>
</dbReference>
<dbReference type="GO" id="GO:0005815">
    <property type="term" value="C:microtubule organizing center"/>
    <property type="evidence" value="ECO:0007669"/>
    <property type="project" value="TreeGrafter"/>
</dbReference>
<evidence type="ECO:0000256" key="5">
    <source>
        <dbReference type="ARBA" id="ARBA00022776"/>
    </source>
</evidence>
<dbReference type="InterPro" id="IPR021133">
    <property type="entry name" value="HEAT_type_2"/>
</dbReference>
<comment type="subcellular location">
    <subcellularLocation>
        <location evidence="1">Cytoplasm</location>
        <location evidence="1">Cytoskeleton</location>
        <location evidence="1">Spindle</location>
    </subcellularLocation>
</comment>
<protein>
    <recommendedName>
        <fullName evidence="8">CLASP N-terminal domain-containing protein</fullName>
    </recommendedName>
</protein>
<organism evidence="9 10">
    <name type="scientific">Tilletiaria anomala (strain ATCC 24038 / CBS 436.72 / UBC 951)</name>
    <dbReference type="NCBI Taxonomy" id="1037660"/>
    <lineage>
        <taxon>Eukaryota</taxon>
        <taxon>Fungi</taxon>
        <taxon>Dikarya</taxon>
        <taxon>Basidiomycota</taxon>
        <taxon>Ustilaginomycotina</taxon>
        <taxon>Exobasidiomycetes</taxon>
        <taxon>Georgefischeriales</taxon>
        <taxon>Tilletiariaceae</taxon>
        <taxon>Tilletiaria</taxon>
    </lineage>
</organism>
<sequence>SERTRISGTAADLLNSVAPRLADRFDPLIPVFLPALLQLCARTNKVALKRAQKTLLLICAYCRLPSSLLPFFREAAKDKVPSLRAVAVECTLALVNGMGVNGSEKDQERLGRRGVPDAVEAILRSGATDASVEVRSLSKKLFGAYMASMPERVEA</sequence>
<name>A0A066W898_TILAU</name>
<keyword evidence="5" id="KW-0498">Mitosis</keyword>
<gene>
    <name evidence="9" type="ORF">K437DRAFT_222092</name>
</gene>
<comment type="caution">
    <text evidence="9">The sequence shown here is derived from an EMBL/GenBank/DDBJ whole genome shotgun (WGS) entry which is preliminary data.</text>
</comment>
<dbReference type="PANTHER" id="PTHR21567:SF60">
    <property type="entry name" value="CLASP N-TERMINAL DOMAIN-CONTAINING PROTEIN"/>
    <property type="match status" value="1"/>
</dbReference>
<keyword evidence="5" id="KW-0131">Cell cycle</keyword>
<dbReference type="STRING" id="1037660.A0A066W898"/>
<evidence type="ECO:0000256" key="1">
    <source>
        <dbReference type="ARBA" id="ARBA00004186"/>
    </source>
</evidence>
<dbReference type="GO" id="GO:0031110">
    <property type="term" value="P:regulation of microtubule polymerization or depolymerization"/>
    <property type="evidence" value="ECO:0007669"/>
    <property type="project" value="UniProtKB-ARBA"/>
</dbReference>
<accession>A0A066W898</accession>
<dbReference type="Proteomes" id="UP000027361">
    <property type="component" value="Unassembled WGS sequence"/>
</dbReference>